<evidence type="ECO:0000259" key="9">
    <source>
        <dbReference type="Pfam" id="PF06808"/>
    </source>
</evidence>
<feature type="transmembrane region" description="Helical" evidence="7">
    <location>
        <begin position="38"/>
        <end position="57"/>
    </location>
</feature>
<evidence type="ECO:0000256" key="2">
    <source>
        <dbReference type="ARBA" id="ARBA00022475"/>
    </source>
</evidence>
<comment type="caution">
    <text evidence="10">The sequence shown here is derived from an EMBL/GenBank/DDBJ whole genome shotgun (WGS) entry which is preliminary data.</text>
</comment>
<keyword evidence="6 7" id="KW-0472">Membrane</keyword>
<feature type="transmembrane region" description="Helical" evidence="7">
    <location>
        <begin position="438"/>
        <end position="458"/>
    </location>
</feature>
<dbReference type="RefSeq" id="WP_145953620.1">
    <property type="nucleotide sequence ID" value="NZ_CP012331.1"/>
</dbReference>
<protein>
    <recommendedName>
        <fullName evidence="7">TRAP transporter large permease protein</fullName>
    </recommendedName>
</protein>
<accession>A0A9Q3ZHE3</accession>
<feature type="transmembrane region" description="Helical" evidence="7">
    <location>
        <begin position="276"/>
        <end position="293"/>
    </location>
</feature>
<comment type="similarity">
    <text evidence="7">Belongs to the TRAP transporter large permease family.</text>
</comment>
<keyword evidence="3 7" id="KW-0997">Cell inner membrane</keyword>
<feature type="compositionally biased region" description="Basic and acidic residues" evidence="8">
    <location>
        <begin position="1"/>
        <end position="11"/>
    </location>
</feature>
<evidence type="ECO:0000313" key="10">
    <source>
        <dbReference type="EMBL" id="MCE7510809.1"/>
    </source>
</evidence>
<sequence>MDLANRRDYQPKFRGVRGPADSERLPPRLSERVDAMDIAIPVITLLLLLMLSVPVAISLALAGAVGIWLISGASTLVGILSTAPGSSLSSYELLTIPMFVLMAEFMGISGISANLFRAVAAWSGRLKGGVGISTVVTGALFGAVSGSSTAAAATLAKISIPAMLEQKYDPRTAAGIVAMAGTIAMLIPPSVALIFYGLLSETNISALLIAGIVPGALVTLVLSVTIRITVGRHKAVNEDLPSYSWAERLRSLRVAIPFIGLFGIVTGLIYSGVATPVESSAIGSMGAFLYTVFNRSITVPAFKAALVNTCTVTAMIGLIVVCAQVFGFFVTMSGVAHDLAMTVSGSDIPVWAILAGIVLLYLFLGLFLDLISILILTVPVMLPIIQQLGLDPLWFGVVVILLAEVGIVTPPVGMNVFVVSKISGIPLKDCFAGVVNPIIAVLLLIIALVAWPEITLWLPNTMH</sequence>
<evidence type="ECO:0000256" key="5">
    <source>
        <dbReference type="ARBA" id="ARBA00022989"/>
    </source>
</evidence>
<feature type="domain" description="TRAP C4-dicarboxylate transport system permease DctM subunit" evidence="9">
    <location>
        <begin position="42"/>
        <end position="452"/>
    </location>
</feature>
<feature type="transmembrane region" description="Helical" evidence="7">
    <location>
        <begin position="176"/>
        <end position="198"/>
    </location>
</feature>
<dbReference type="PANTHER" id="PTHR33362:SF5">
    <property type="entry name" value="C4-DICARBOXYLATE TRAP TRANSPORTER LARGE PERMEASE PROTEIN DCTM"/>
    <property type="match status" value="1"/>
</dbReference>
<feature type="transmembrane region" description="Helical" evidence="7">
    <location>
        <begin position="128"/>
        <end position="155"/>
    </location>
</feature>
<gene>
    <name evidence="10" type="ORF">LZG35_19395</name>
</gene>
<dbReference type="InterPro" id="IPR004681">
    <property type="entry name" value="TRAP_DctM"/>
</dbReference>
<feature type="transmembrane region" description="Helical" evidence="7">
    <location>
        <begin position="93"/>
        <end position="116"/>
    </location>
</feature>
<feature type="transmembrane region" description="Helical" evidence="7">
    <location>
        <begin position="393"/>
        <end position="418"/>
    </location>
</feature>
<evidence type="ECO:0000256" key="7">
    <source>
        <dbReference type="RuleBase" id="RU369079"/>
    </source>
</evidence>
<proteinExistence type="inferred from homology"/>
<keyword evidence="11" id="KW-1185">Reference proteome</keyword>
<feature type="transmembrane region" description="Helical" evidence="7">
    <location>
        <begin position="305"/>
        <end position="330"/>
    </location>
</feature>
<keyword evidence="5 7" id="KW-1133">Transmembrane helix</keyword>
<dbReference type="GO" id="GO:0022857">
    <property type="term" value="F:transmembrane transporter activity"/>
    <property type="evidence" value="ECO:0007669"/>
    <property type="project" value="UniProtKB-UniRule"/>
</dbReference>
<keyword evidence="4 7" id="KW-0812">Transmembrane</keyword>
<feature type="transmembrane region" description="Helical" evidence="7">
    <location>
        <begin position="204"/>
        <end position="230"/>
    </location>
</feature>
<dbReference type="GO" id="GO:0005886">
    <property type="term" value="C:plasma membrane"/>
    <property type="evidence" value="ECO:0007669"/>
    <property type="project" value="UniProtKB-SubCell"/>
</dbReference>
<name>A0A9Q3ZHE3_9GAMM</name>
<dbReference type="NCBIfam" id="TIGR00786">
    <property type="entry name" value="dctM"/>
    <property type="match status" value="1"/>
</dbReference>
<evidence type="ECO:0000256" key="4">
    <source>
        <dbReference type="ARBA" id="ARBA00022692"/>
    </source>
</evidence>
<keyword evidence="2" id="KW-1003">Cell membrane</keyword>
<evidence type="ECO:0000256" key="1">
    <source>
        <dbReference type="ARBA" id="ARBA00004429"/>
    </source>
</evidence>
<feature type="transmembrane region" description="Helical" evidence="7">
    <location>
        <begin position="251"/>
        <end position="270"/>
    </location>
</feature>
<feature type="region of interest" description="Disordered" evidence="8">
    <location>
        <begin position="1"/>
        <end position="25"/>
    </location>
</feature>
<keyword evidence="7" id="KW-0813">Transport</keyword>
<comment type="subunit">
    <text evidence="7">The complex comprises the extracytoplasmic solute receptor protein and the two transmembrane proteins.</text>
</comment>
<evidence type="ECO:0000256" key="3">
    <source>
        <dbReference type="ARBA" id="ARBA00022519"/>
    </source>
</evidence>
<dbReference type="Pfam" id="PF06808">
    <property type="entry name" value="DctM"/>
    <property type="match status" value="1"/>
</dbReference>
<evidence type="ECO:0000256" key="6">
    <source>
        <dbReference type="ARBA" id="ARBA00023136"/>
    </source>
</evidence>
<dbReference type="InterPro" id="IPR010656">
    <property type="entry name" value="DctM"/>
</dbReference>
<dbReference type="PANTHER" id="PTHR33362">
    <property type="entry name" value="SIALIC ACID TRAP TRANSPORTER PERMEASE PROTEIN SIAT-RELATED"/>
    <property type="match status" value="1"/>
</dbReference>
<dbReference type="AlphaFoldDB" id="A0A9Q3ZHE3"/>
<evidence type="ECO:0000313" key="11">
    <source>
        <dbReference type="Proteomes" id="UP001107961"/>
    </source>
</evidence>
<comment type="subcellular location">
    <subcellularLocation>
        <location evidence="1 7">Cell inner membrane</location>
        <topology evidence="1 7">Multi-pass membrane protein</topology>
    </subcellularLocation>
</comment>
<dbReference type="EMBL" id="JAJVKT010000030">
    <property type="protein sequence ID" value="MCE7510809.1"/>
    <property type="molecule type" value="Genomic_DNA"/>
</dbReference>
<feature type="transmembrane region" description="Helical" evidence="7">
    <location>
        <begin position="350"/>
        <end position="381"/>
    </location>
</feature>
<comment type="function">
    <text evidence="7">Part of the tripartite ATP-independent periplasmic (TRAP) transport system.</text>
</comment>
<reference evidence="10" key="1">
    <citation type="submission" date="2022-01" db="EMBL/GenBank/DDBJ databases">
        <authorList>
            <person name="Karlyshev A.V."/>
            <person name="Jaspars M."/>
        </authorList>
    </citation>
    <scope>NUCLEOTIDE SEQUENCE</scope>
    <source>
        <strain evidence="10">AGSA3-2</strain>
    </source>
</reference>
<dbReference type="Proteomes" id="UP001107961">
    <property type="component" value="Unassembled WGS sequence"/>
</dbReference>
<evidence type="ECO:0000256" key="8">
    <source>
        <dbReference type="SAM" id="MobiDB-lite"/>
    </source>
</evidence>
<organism evidence="10 11">
    <name type="scientific">Alloalcanivorax xenomutans</name>
    <dbReference type="NCBI Taxonomy" id="1094342"/>
    <lineage>
        <taxon>Bacteria</taxon>
        <taxon>Pseudomonadati</taxon>
        <taxon>Pseudomonadota</taxon>
        <taxon>Gammaproteobacteria</taxon>
        <taxon>Oceanospirillales</taxon>
        <taxon>Alcanivoracaceae</taxon>
        <taxon>Alloalcanivorax</taxon>
    </lineage>
</organism>
<dbReference type="PIRSF" id="PIRSF006066">
    <property type="entry name" value="HI0050"/>
    <property type="match status" value="1"/>
</dbReference>
<feature type="transmembrane region" description="Helical" evidence="7">
    <location>
        <begin position="63"/>
        <end position="81"/>
    </location>
</feature>